<accession>A0A8J5W3M2</accession>
<dbReference type="AlphaFoldDB" id="A0A8J5W3M2"/>
<feature type="transmembrane region" description="Helical" evidence="1">
    <location>
        <begin position="20"/>
        <end position="37"/>
    </location>
</feature>
<evidence type="ECO:0000313" key="3">
    <source>
        <dbReference type="Proteomes" id="UP000729402"/>
    </source>
</evidence>
<name>A0A8J5W3M2_ZIZPA</name>
<protein>
    <submittedName>
        <fullName evidence="2">Uncharacterized protein</fullName>
    </submittedName>
</protein>
<reference evidence="2" key="2">
    <citation type="submission" date="2021-02" db="EMBL/GenBank/DDBJ databases">
        <authorList>
            <person name="Kimball J.A."/>
            <person name="Haas M.W."/>
            <person name="Macchietto M."/>
            <person name="Kono T."/>
            <person name="Duquette J."/>
            <person name="Shao M."/>
        </authorList>
    </citation>
    <scope>NUCLEOTIDE SEQUENCE</scope>
    <source>
        <tissue evidence="2">Fresh leaf tissue</tissue>
    </source>
</reference>
<keyword evidence="1" id="KW-1133">Transmembrane helix</keyword>
<evidence type="ECO:0000256" key="1">
    <source>
        <dbReference type="SAM" id="Phobius"/>
    </source>
</evidence>
<reference evidence="2" key="1">
    <citation type="journal article" date="2021" name="bioRxiv">
        <title>Whole Genome Assembly and Annotation of Northern Wild Rice, Zizania palustris L., Supports a Whole Genome Duplication in the Zizania Genus.</title>
        <authorList>
            <person name="Haas M."/>
            <person name="Kono T."/>
            <person name="Macchietto M."/>
            <person name="Millas R."/>
            <person name="McGilp L."/>
            <person name="Shao M."/>
            <person name="Duquette J."/>
            <person name="Hirsch C.N."/>
            <person name="Kimball J."/>
        </authorList>
    </citation>
    <scope>NUCLEOTIDE SEQUENCE</scope>
    <source>
        <tissue evidence="2">Fresh leaf tissue</tissue>
    </source>
</reference>
<sequence length="144" mass="16549">MFVSRENTVMYHKLVKKSVLGRWVIGSMPILMSFFLTCVSQKLLISLSVRLGICFAIADHLVQFRLFKTLALRIMKCQARKCRSYLMPRTEWSWRMVCSSSCENFPLLMSSFREFVHLILQQVQESSSPSLRPLSSQKGGSPHG</sequence>
<keyword evidence="3" id="KW-1185">Reference proteome</keyword>
<keyword evidence="1" id="KW-0472">Membrane</keyword>
<evidence type="ECO:0000313" key="2">
    <source>
        <dbReference type="EMBL" id="KAG8076308.1"/>
    </source>
</evidence>
<dbReference type="Proteomes" id="UP000729402">
    <property type="component" value="Unassembled WGS sequence"/>
</dbReference>
<organism evidence="2 3">
    <name type="scientific">Zizania palustris</name>
    <name type="common">Northern wild rice</name>
    <dbReference type="NCBI Taxonomy" id="103762"/>
    <lineage>
        <taxon>Eukaryota</taxon>
        <taxon>Viridiplantae</taxon>
        <taxon>Streptophyta</taxon>
        <taxon>Embryophyta</taxon>
        <taxon>Tracheophyta</taxon>
        <taxon>Spermatophyta</taxon>
        <taxon>Magnoliopsida</taxon>
        <taxon>Liliopsida</taxon>
        <taxon>Poales</taxon>
        <taxon>Poaceae</taxon>
        <taxon>BOP clade</taxon>
        <taxon>Oryzoideae</taxon>
        <taxon>Oryzeae</taxon>
        <taxon>Zizaniinae</taxon>
        <taxon>Zizania</taxon>
    </lineage>
</organism>
<comment type="caution">
    <text evidence="2">The sequence shown here is derived from an EMBL/GenBank/DDBJ whole genome shotgun (WGS) entry which is preliminary data.</text>
</comment>
<dbReference type="EMBL" id="JAAALK010000283">
    <property type="protein sequence ID" value="KAG8076308.1"/>
    <property type="molecule type" value="Genomic_DNA"/>
</dbReference>
<keyword evidence="1" id="KW-0812">Transmembrane</keyword>
<gene>
    <name evidence="2" type="ORF">GUJ93_ZPchr0006g46010</name>
</gene>
<proteinExistence type="predicted"/>